<dbReference type="AlphaFoldDB" id="A0A847RA96"/>
<keyword evidence="3" id="KW-1185">Reference proteome</keyword>
<evidence type="ECO:0008006" key="4">
    <source>
        <dbReference type="Google" id="ProtNLM"/>
    </source>
</evidence>
<keyword evidence="1" id="KW-0472">Membrane</keyword>
<evidence type="ECO:0000256" key="1">
    <source>
        <dbReference type="SAM" id="Phobius"/>
    </source>
</evidence>
<protein>
    <recommendedName>
        <fullName evidence="4">DUF4350 domain-containing protein</fullName>
    </recommendedName>
</protein>
<feature type="transmembrane region" description="Helical" evidence="1">
    <location>
        <begin position="33"/>
        <end position="54"/>
    </location>
</feature>
<gene>
    <name evidence="2" type="ORF">HGH92_01605</name>
</gene>
<evidence type="ECO:0000313" key="2">
    <source>
        <dbReference type="EMBL" id="NLR62990.1"/>
    </source>
</evidence>
<comment type="caution">
    <text evidence="2">The sequence shown here is derived from an EMBL/GenBank/DDBJ whole genome shotgun (WGS) entry which is preliminary data.</text>
</comment>
<reference evidence="2 3" key="1">
    <citation type="submission" date="2020-04" db="EMBL/GenBank/DDBJ databases">
        <authorList>
            <person name="Yin C."/>
        </authorList>
    </citation>
    <scope>NUCLEOTIDE SEQUENCE [LARGE SCALE GENOMIC DNA]</scope>
    <source>
        <strain evidence="2 3">Ae27</strain>
    </source>
</reference>
<keyword evidence="1" id="KW-0812">Transmembrane</keyword>
<evidence type="ECO:0000313" key="3">
    <source>
        <dbReference type="Proteomes" id="UP000570474"/>
    </source>
</evidence>
<name>A0A847RA96_9BACT</name>
<dbReference type="Proteomes" id="UP000570474">
    <property type="component" value="Unassembled WGS sequence"/>
</dbReference>
<feature type="transmembrane region" description="Helical" evidence="1">
    <location>
        <begin position="6"/>
        <end position="21"/>
    </location>
</feature>
<dbReference type="EMBL" id="JABAIA010000001">
    <property type="protein sequence ID" value="NLR62990.1"/>
    <property type="molecule type" value="Genomic_DNA"/>
</dbReference>
<dbReference type="RefSeq" id="WP_168869016.1">
    <property type="nucleotide sequence ID" value="NZ_JABAIA010000001.1"/>
</dbReference>
<sequence>MTSWNYFLLVAGLLAACWLIIREARRPKKDRLIARIAATVIAVAGVVLAGWPLYVAHEAPLQKQAVAAVAPAAGIVACDWPRSLATGSEWTVQGRYRNNTNKTVTLRLAGFDTTLDSVAIAPQQDSSFSLKAWPLHRGRAVYRITAMSGSDTLEQQPLPLEVKPTAPLAVLFLAQSPDFDNRFLADWLVQQGNAVAMRTLVAKDKYLLRFSNFPEQSLDALTPALLAKFDVVVAQSGAIDKNTRARLEDAGIGLVLKADSTGTQPRPLSLKLRSGLRMPALSTDPGQALPQGNGQLPLVTDSLHRAYVTVSLAGAGKLVRTHLLNTYSWQLEGQSTAYGQYWSAILEAAARKKATVEKITFTPAIARVYHPLDIQLETTATQALQVGGVTLPLVQHPWLNDHYTGTWWPVKTGWQQVTTNTGASWNYIFQEDDWKNLPASIATTAAPASRPITLVRLSPVWWLLPLLLALIFLWWEKKM</sequence>
<accession>A0A847RA96</accession>
<proteinExistence type="predicted"/>
<keyword evidence="1" id="KW-1133">Transmembrane helix</keyword>
<feature type="transmembrane region" description="Helical" evidence="1">
    <location>
        <begin position="459"/>
        <end position="475"/>
    </location>
</feature>
<organism evidence="2 3">
    <name type="scientific">Chitinophaga varians</name>
    <dbReference type="NCBI Taxonomy" id="2202339"/>
    <lineage>
        <taxon>Bacteria</taxon>
        <taxon>Pseudomonadati</taxon>
        <taxon>Bacteroidota</taxon>
        <taxon>Chitinophagia</taxon>
        <taxon>Chitinophagales</taxon>
        <taxon>Chitinophagaceae</taxon>
        <taxon>Chitinophaga</taxon>
    </lineage>
</organism>